<comment type="similarity">
    <text evidence="3">Belongs to the bacterial glucokinase family.</text>
</comment>
<protein>
    <submittedName>
        <fullName evidence="5">Glucokinase</fullName>
    </submittedName>
</protein>
<proteinExistence type="inferred from homology"/>
<dbReference type="Gene3D" id="3.30.420.40">
    <property type="match status" value="1"/>
</dbReference>
<dbReference type="EMBL" id="CAADGD010000121">
    <property type="protein sequence ID" value="VFK72539.1"/>
    <property type="molecule type" value="Genomic_DNA"/>
</dbReference>
<dbReference type="PANTHER" id="PTHR47363">
    <property type="entry name" value="GLUCOKINASE"/>
    <property type="match status" value="1"/>
</dbReference>
<dbReference type="SUPFAM" id="SSF53067">
    <property type="entry name" value="Actin-like ATPase domain"/>
    <property type="match status" value="1"/>
</dbReference>
<evidence type="ECO:0000256" key="1">
    <source>
        <dbReference type="ARBA" id="ARBA00022679"/>
    </source>
</evidence>
<dbReference type="PANTHER" id="PTHR47363:SF1">
    <property type="entry name" value="GLUCOKINASE"/>
    <property type="match status" value="1"/>
</dbReference>
<reference evidence="5" key="1">
    <citation type="submission" date="2019-02" db="EMBL/GenBank/DDBJ databases">
        <authorList>
            <person name="Gruber-Vodicka R. H."/>
            <person name="Seah K. B. B."/>
        </authorList>
    </citation>
    <scope>NUCLEOTIDE SEQUENCE</scope>
    <source>
        <strain evidence="5">BECK_BY19</strain>
        <strain evidence="4">BECK_BY8</strain>
    </source>
</reference>
<dbReference type="EMBL" id="CAADFZ010000128">
    <property type="protein sequence ID" value="VFK67150.1"/>
    <property type="molecule type" value="Genomic_DNA"/>
</dbReference>
<accession>A0A451B2N1</accession>
<gene>
    <name evidence="4" type="ORF">BECKUNK1418G_GA0071005_11281</name>
    <name evidence="5" type="ORF">BECKUNK1418H_GA0071006_11211</name>
</gene>
<dbReference type="CDD" id="cd24008">
    <property type="entry name" value="ASKHA_NBD_GLK"/>
    <property type="match status" value="1"/>
</dbReference>
<dbReference type="GO" id="GO:0006096">
    <property type="term" value="P:glycolytic process"/>
    <property type="evidence" value="ECO:0007669"/>
    <property type="project" value="InterPro"/>
</dbReference>
<name>A0A451B2N1_9GAMM</name>
<dbReference type="GO" id="GO:0005536">
    <property type="term" value="F:D-glucose binding"/>
    <property type="evidence" value="ECO:0007669"/>
    <property type="project" value="InterPro"/>
</dbReference>
<keyword evidence="1" id="KW-0808">Transferase</keyword>
<evidence type="ECO:0000313" key="4">
    <source>
        <dbReference type="EMBL" id="VFK67150.1"/>
    </source>
</evidence>
<organism evidence="5">
    <name type="scientific">Candidatus Kentrum sp. UNK</name>
    <dbReference type="NCBI Taxonomy" id="2126344"/>
    <lineage>
        <taxon>Bacteria</taxon>
        <taxon>Pseudomonadati</taxon>
        <taxon>Pseudomonadota</taxon>
        <taxon>Gammaproteobacteria</taxon>
        <taxon>Candidatus Kentrum</taxon>
    </lineage>
</organism>
<dbReference type="Pfam" id="PF02685">
    <property type="entry name" value="Glucokinase"/>
    <property type="match status" value="1"/>
</dbReference>
<sequence length="399" mass="43020">MANFRHFSDTFIASKAWEPAETNYSVFMDIIIGLDIGGTNSRAVIARVENGILTSPPNPPEFVSEKVASKKELEGFVRGLMGNLKGVARPIGMAVALAGPIARQQVTMTNWREPKNITVEEFIAWGSPVDRTVLVNDMEAGCHGLVKHLREDKTASIHFEALKASSHEIPGGNRVFIAPGTGLGAAGIIEIERTAKEITGKSTHPLAFPIAAELQHTPMPISRETHRIVSTWLQREQHISHPSWDDFVSGRGLAHTYRALRSAASASGPDITLGVSDPAAAVAESGAMGRDPVAKQALSVFYTCLGHFCQIMALGFQASGGVFIGGTSTIRNRDFIENSPLLDAFLDNPAQSALLDRFPVYLVKKTDLNLDGALWLGLDAAKEHASEAAPWISPLVRKS</sequence>
<evidence type="ECO:0000256" key="2">
    <source>
        <dbReference type="ARBA" id="ARBA00022777"/>
    </source>
</evidence>
<evidence type="ECO:0000256" key="3">
    <source>
        <dbReference type="RuleBase" id="RU004046"/>
    </source>
</evidence>
<dbReference type="Gene3D" id="3.40.367.20">
    <property type="match status" value="1"/>
</dbReference>
<dbReference type="GO" id="GO:0005524">
    <property type="term" value="F:ATP binding"/>
    <property type="evidence" value="ECO:0007669"/>
    <property type="project" value="InterPro"/>
</dbReference>
<keyword evidence="2 5" id="KW-0418">Kinase</keyword>
<dbReference type="InterPro" id="IPR003836">
    <property type="entry name" value="Glucokinase"/>
</dbReference>
<dbReference type="InterPro" id="IPR043129">
    <property type="entry name" value="ATPase_NBD"/>
</dbReference>
<dbReference type="AlphaFoldDB" id="A0A451B2N1"/>
<evidence type="ECO:0000313" key="5">
    <source>
        <dbReference type="EMBL" id="VFK72539.1"/>
    </source>
</evidence>
<dbReference type="GO" id="GO:0004340">
    <property type="term" value="F:glucokinase activity"/>
    <property type="evidence" value="ECO:0007669"/>
    <property type="project" value="InterPro"/>
</dbReference>